<dbReference type="HOGENOM" id="CLU_1800123_0_0_1"/>
<comment type="caution">
    <text evidence="1">The sequence shown here is derived from an EMBL/GenBank/DDBJ whole genome shotgun (WGS) entry which is preliminary data.</text>
</comment>
<gene>
    <name evidence="1" type="ORF">GL50803_004364</name>
</gene>
<sequence>MIGAEGDASDCGLLPSLSFPVHTSSSALYALVSQVVGPVLDTYVDQARRCDAENNLRLICSTSFRERPYTAHQRLVHHTGVGRSASVPLKRSTFDLEDRYRRLKNQYTRLRNLLLEVLAREQAVTTLSREPDILVNYMWMKGVA</sequence>
<dbReference type="Proteomes" id="UP000001548">
    <property type="component" value="Unassembled WGS sequence"/>
</dbReference>
<protein>
    <submittedName>
        <fullName evidence="1">Uncharacterized protein</fullName>
    </submittedName>
</protein>
<evidence type="ECO:0000313" key="1">
    <source>
        <dbReference type="EMBL" id="KAE8305556.1"/>
    </source>
</evidence>
<dbReference type="VEuPathDB" id="GiardiaDB:GL50803_4364"/>
<keyword evidence="2" id="KW-1185">Reference proteome</keyword>
<name>D3KHM5_GIAIC</name>
<reference evidence="1 2" key="1">
    <citation type="journal article" date="2007" name="Science">
        <title>Genomic minimalism in the early diverging intestinal parasite Giardia lamblia.</title>
        <authorList>
            <person name="Morrison H.G."/>
            <person name="McArthur A.G."/>
            <person name="Gillin F.D."/>
            <person name="Aley S.B."/>
            <person name="Adam R.D."/>
            <person name="Olsen G.J."/>
            <person name="Best A.A."/>
            <person name="Cande W.Z."/>
            <person name="Chen F."/>
            <person name="Cipriano M.J."/>
            <person name="Davids B.J."/>
            <person name="Dawson S.C."/>
            <person name="Elmendorf H.G."/>
            <person name="Hehl A.B."/>
            <person name="Holder M.E."/>
            <person name="Huse S.M."/>
            <person name="Kim U.U."/>
            <person name="Lasek-Nesselquist E."/>
            <person name="Manning G."/>
            <person name="Nigam A."/>
            <person name="Nixon J.E."/>
            <person name="Palm D."/>
            <person name="Passamaneck N.E."/>
            <person name="Prabhu A."/>
            <person name="Reich C.I."/>
            <person name="Reiner D.S."/>
            <person name="Samuelson J."/>
            <person name="Svard S.G."/>
            <person name="Sogin M.L."/>
        </authorList>
    </citation>
    <scope>NUCLEOTIDE SEQUENCE [LARGE SCALE GENOMIC DNA]</scope>
    <source>
        <strain evidence="1 2">WB C6</strain>
    </source>
</reference>
<evidence type="ECO:0000313" key="2">
    <source>
        <dbReference type="Proteomes" id="UP000001548"/>
    </source>
</evidence>
<organism evidence="1 2">
    <name type="scientific">Giardia intestinalis (strain ATCC 50803 / WB clone C6)</name>
    <name type="common">Giardia lamblia</name>
    <dbReference type="NCBI Taxonomy" id="184922"/>
    <lineage>
        <taxon>Eukaryota</taxon>
        <taxon>Metamonada</taxon>
        <taxon>Diplomonadida</taxon>
        <taxon>Hexamitidae</taxon>
        <taxon>Giardiinae</taxon>
        <taxon>Giardia</taxon>
    </lineage>
</organism>
<dbReference type="OMA" id="RRCDAEN"/>
<proteinExistence type="predicted"/>
<dbReference type="EMBL" id="AACB03000001">
    <property type="protein sequence ID" value="KAE8305556.1"/>
    <property type="molecule type" value="Genomic_DNA"/>
</dbReference>
<accession>D3KHM5</accession>
<dbReference type="AlphaFoldDB" id="D3KHM5"/>